<name>M4BRP4_HYAAE</name>
<dbReference type="Proteomes" id="UP000011713">
    <property type="component" value="Unassembled WGS sequence"/>
</dbReference>
<organism evidence="1 2">
    <name type="scientific">Hyaloperonospora arabidopsidis (strain Emoy2)</name>
    <name type="common">Downy mildew agent</name>
    <name type="synonym">Peronospora arabidopsidis</name>
    <dbReference type="NCBI Taxonomy" id="559515"/>
    <lineage>
        <taxon>Eukaryota</taxon>
        <taxon>Sar</taxon>
        <taxon>Stramenopiles</taxon>
        <taxon>Oomycota</taxon>
        <taxon>Peronosporomycetes</taxon>
        <taxon>Peronosporales</taxon>
        <taxon>Peronosporaceae</taxon>
        <taxon>Hyaloperonospora</taxon>
    </lineage>
</organism>
<sequence>MKDLRTSAATSDLSEFSAATRDSFDSLDLEDGDVNYESEDEAAVEESECDACRSRHVMCRTHRNQAIAYAL</sequence>
<evidence type="ECO:0000313" key="1">
    <source>
        <dbReference type="EnsemblProtists" id="HpaP809084"/>
    </source>
</evidence>
<dbReference type="HOGENOM" id="CLU_2745493_0_0_1"/>
<evidence type="ECO:0000313" key="2">
    <source>
        <dbReference type="Proteomes" id="UP000011713"/>
    </source>
</evidence>
<accession>M4BRP4</accession>
<reference evidence="1" key="2">
    <citation type="submission" date="2015-06" db="UniProtKB">
        <authorList>
            <consortium name="EnsemblProtists"/>
        </authorList>
    </citation>
    <scope>IDENTIFICATION</scope>
    <source>
        <strain evidence="1">Emoy2</strain>
    </source>
</reference>
<dbReference type="EMBL" id="JH598659">
    <property type="status" value="NOT_ANNOTATED_CDS"/>
    <property type="molecule type" value="Genomic_DNA"/>
</dbReference>
<protein>
    <submittedName>
        <fullName evidence="1">Uncharacterized protein</fullName>
    </submittedName>
</protein>
<dbReference type="AlphaFoldDB" id="M4BRP4"/>
<dbReference type="VEuPathDB" id="FungiDB:HpaG809084"/>
<dbReference type="InParanoid" id="M4BRP4"/>
<proteinExistence type="predicted"/>
<dbReference type="EnsemblProtists" id="HpaT809084">
    <property type="protein sequence ID" value="HpaP809084"/>
    <property type="gene ID" value="HpaG809084"/>
</dbReference>
<reference evidence="2" key="1">
    <citation type="journal article" date="2010" name="Science">
        <title>Signatures of adaptation to obligate biotrophy in the Hyaloperonospora arabidopsidis genome.</title>
        <authorList>
            <person name="Baxter L."/>
            <person name="Tripathy S."/>
            <person name="Ishaque N."/>
            <person name="Boot N."/>
            <person name="Cabral A."/>
            <person name="Kemen E."/>
            <person name="Thines M."/>
            <person name="Ah-Fong A."/>
            <person name="Anderson R."/>
            <person name="Badejoko W."/>
            <person name="Bittner-Eddy P."/>
            <person name="Boore J.L."/>
            <person name="Chibucos M.C."/>
            <person name="Coates M."/>
            <person name="Dehal P."/>
            <person name="Delehaunty K."/>
            <person name="Dong S."/>
            <person name="Downton P."/>
            <person name="Dumas B."/>
            <person name="Fabro G."/>
            <person name="Fronick C."/>
            <person name="Fuerstenberg S.I."/>
            <person name="Fulton L."/>
            <person name="Gaulin E."/>
            <person name="Govers F."/>
            <person name="Hughes L."/>
            <person name="Humphray S."/>
            <person name="Jiang R.H."/>
            <person name="Judelson H."/>
            <person name="Kamoun S."/>
            <person name="Kyung K."/>
            <person name="Meijer H."/>
            <person name="Minx P."/>
            <person name="Morris P."/>
            <person name="Nelson J."/>
            <person name="Phuntumart V."/>
            <person name="Qutob D."/>
            <person name="Rehmany A."/>
            <person name="Rougon-Cardoso A."/>
            <person name="Ryden P."/>
            <person name="Torto-Alalibo T."/>
            <person name="Studholme D."/>
            <person name="Wang Y."/>
            <person name="Win J."/>
            <person name="Wood J."/>
            <person name="Clifton S.W."/>
            <person name="Rogers J."/>
            <person name="Van den Ackerveken G."/>
            <person name="Jones J.D."/>
            <person name="McDowell J.M."/>
            <person name="Beynon J."/>
            <person name="Tyler B.M."/>
        </authorList>
    </citation>
    <scope>NUCLEOTIDE SEQUENCE [LARGE SCALE GENOMIC DNA]</scope>
    <source>
        <strain evidence="2">Emoy2</strain>
    </source>
</reference>
<keyword evidence="2" id="KW-1185">Reference proteome</keyword>